<gene>
    <name evidence="4" type="ORF">E0F76_06880</name>
</gene>
<dbReference type="Proteomes" id="UP000295479">
    <property type="component" value="Unassembled WGS sequence"/>
</dbReference>
<comment type="caution">
    <text evidence="4">The sequence shown here is derived from an EMBL/GenBank/DDBJ whole genome shotgun (WGS) entry which is preliminary data.</text>
</comment>
<keyword evidence="2" id="KW-0472">Membrane</keyword>
<evidence type="ECO:0000259" key="3">
    <source>
        <dbReference type="Pfam" id="PF14237"/>
    </source>
</evidence>
<evidence type="ECO:0000313" key="5">
    <source>
        <dbReference type="Proteomes" id="UP000295479"/>
    </source>
</evidence>
<dbReference type="OrthoDB" id="9764015at2"/>
<dbReference type="EMBL" id="SMFK01000003">
    <property type="protein sequence ID" value="TDD97820.1"/>
    <property type="molecule type" value="Genomic_DNA"/>
</dbReference>
<sequence>MKKYYLHIGTENSGPFDLEEIKIKRITKKTPVWFEGLENWKYAEEIEELKSVFIVTPPPIDTFSKITSNPKKVKKVKEVTILGLSKNTFFFVLTFLILLIATVVFNSYQEKRDRLLEKRNHKTEIENNQYVIQQKQINEQKVALAEQERLETERVLNEKKQTVNNRLIVIQNLLSINNENLENAKAKLDTVSGFKLFRTADEKQEQIDVLKNEINSYLIEIEILKKESNQLKLELEKIH</sequence>
<proteinExistence type="predicted"/>
<feature type="coiled-coil region" evidence="1">
    <location>
        <begin position="200"/>
        <end position="234"/>
    </location>
</feature>
<keyword evidence="2" id="KW-1133">Transmembrane helix</keyword>
<keyword evidence="5" id="KW-1185">Reference proteome</keyword>
<dbReference type="Pfam" id="PF14237">
    <property type="entry name" value="GYF_2"/>
    <property type="match status" value="1"/>
</dbReference>
<dbReference type="InterPro" id="IPR025640">
    <property type="entry name" value="GYF_2"/>
</dbReference>
<dbReference type="AlphaFoldDB" id="A0A4R5CH37"/>
<dbReference type="RefSeq" id="WP_132003339.1">
    <property type="nucleotide sequence ID" value="NZ_SMFK01000003.1"/>
</dbReference>
<reference evidence="4 5" key="1">
    <citation type="submission" date="2019-03" db="EMBL/GenBank/DDBJ databases">
        <title>Flavobacterium AR-3-4 sp. nov. isolated from arctic soil.</title>
        <authorList>
            <person name="Chaudhary D.K."/>
        </authorList>
    </citation>
    <scope>NUCLEOTIDE SEQUENCE [LARGE SCALE GENOMIC DNA]</scope>
    <source>
        <strain evidence="4 5">AR-3-4</strain>
    </source>
</reference>
<accession>A0A4R5CH37</accession>
<protein>
    <recommendedName>
        <fullName evidence="3">GYF domain-containing protein</fullName>
    </recommendedName>
</protein>
<feature type="transmembrane region" description="Helical" evidence="2">
    <location>
        <begin position="89"/>
        <end position="108"/>
    </location>
</feature>
<evidence type="ECO:0000256" key="2">
    <source>
        <dbReference type="SAM" id="Phobius"/>
    </source>
</evidence>
<organism evidence="4 5">
    <name type="scientific">Flavobacterium cellulosilyticum</name>
    <dbReference type="NCBI Taxonomy" id="2541731"/>
    <lineage>
        <taxon>Bacteria</taxon>
        <taxon>Pseudomonadati</taxon>
        <taxon>Bacteroidota</taxon>
        <taxon>Flavobacteriia</taxon>
        <taxon>Flavobacteriales</taxon>
        <taxon>Flavobacteriaceae</taxon>
        <taxon>Flavobacterium</taxon>
    </lineage>
</organism>
<feature type="coiled-coil region" evidence="1">
    <location>
        <begin position="108"/>
        <end position="162"/>
    </location>
</feature>
<keyword evidence="1" id="KW-0175">Coiled coil</keyword>
<keyword evidence="2" id="KW-0812">Transmembrane</keyword>
<evidence type="ECO:0000313" key="4">
    <source>
        <dbReference type="EMBL" id="TDD97820.1"/>
    </source>
</evidence>
<evidence type="ECO:0000256" key="1">
    <source>
        <dbReference type="SAM" id="Coils"/>
    </source>
</evidence>
<name>A0A4R5CH37_9FLAO</name>
<feature type="domain" description="GYF" evidence="3">
    <location>
        <begin position="4"/>
        <end position="49"/>
    </location>
</feature>